<accession>A0A7X3FIM8</accession>
<sequence length="221" mass="24059">MSWGDFLAPLWLSAKIAGTASLFVFILGTGAACWMRQLRFTGKTVVETLFMLPLVLPPTVIGFVLLVVFGRKSAIGRVTEWLWQQPIVFTWGAGVLAAVVVAFPLVYQTAKTGFASVDPSLEEAARSMGASESQVLRWVTLPLSSRFLMTGYILGFARALGEFGATIMIAGNIPRHTQTVPTAIYSAVDAGEYGYAWSWTAAVLLFSFALLWIANRQGRVD</sequence>
<evidence type="ECO:0000256" key="8">
    <source>
        <dbReference type="ARBA" id="ARBA00023136"/>
    </source>
</evidence>
<evidence type="ECO:0000256" key="9">
    <source>
        <dbReference type="RuleBase" id="RU363032"/>
    </source>
</evidence>
<evidence type="ECO:0000256" key="1">
    <source>
        <dbReference type="ARBA" id="ARBA00004651"/>
    </source>
</evidence>
<dbReference type="InterPro" id="IPR000515">
    <property type="entry name" value="MetI-like"/>
</dbReference>
<dbReference type="OrthoDB" id="9795403at2"/>
<reference evidence="12 13" key="1">
    <citation type="journal article" date="2019" name="Microorganisms">
        <title>Paenibacillus lutrae sp. nov., A Chitinolytic Species Isolated from A River Otter in Castril Natural Park, Granada, Spain.</title>
        <authorList>
            <person name="Rodriguez M."/>
            <person name="Reina J.C."/>
            <person name="Bejar V."/>
            <person name="Llamas I."/>
        </authorList>
    </citation>
    <scope>NUCLEOTIDE SEQUENCE [LARGE SCALE GENOMIC DNA]</scope>
    <source>
        <strain evidence="12 13">N10</strain>
    </source>
</reference>
<dbReference type="EMBL" id="RHLK01000006">
    <property type="protein sequence ID" value="MVP00252.1"/>
    <property type="molecule type" value="Genomic_DNA"/>
</dbReference>
<dbReference type="PROSITE" id="PS50928">
    <property type="entry name" value="ABC_TM1"/>
    <property type="match status" value="1"/>
</dbReference>
<protein>
    <recommendedName>
        <fullName evidence="10">Molybdenum transport system permease</fullName>
    </recommendedName>
</protein>
<evidence type="ECO:0000256" key="6">
    <source>
        <dbReference type="ARBA" id="ARBA00022692"/>
    </source>
</evidence>
<comment type="similarity">
    <text evidence="2 10">Belongs to the binding-protein-dependent transport system permease family. CysTW subfamily.</text>
</comment>
<keyword evidence="3 9" id="KW-0813">Transport</keyword>
<dbReference type="CDD" id="cd06261">
    <property type="entry name" value="TM_PBP2"/>
    <property type="match status" value="1"/>
</dbReference>
<dbReference type="PANTHER" id="PTHR30183">
    <property type="entry name" value="MOLYBDENUM TRANSPORT SYSTEM PERMEASE PROTEIN MODB"/>
    <property type="match status" value="1"/>
</dbReference>
<evidence type="ECO:0000256" key="3">
    <source>
        <dbReference type="ARBA" id="ARBA00022448"/>
    </source>
</evidence>
<evidence type="ECO:0000313" key="12">
    <source>
        <dbReference type="EMBL" id="MVP00252.1"/>
    </source>
</evidence>
<evidence type="ECO:0000256" key="5">
    <source>
        <dbReference type="ARBA" id="ARBA00022505"/>
    </source>
</evidence>
<evidence type="ECO:0000259" key="11">
    <source>
        <dbReference type="PROSITE" id="PS50928"/>
    </source>
</evidence>
<keyword evidence="4 10" id="KW-1003">Cell membrane</keyword>
<evidence type="ECO:0000256" key="4">
    <source>
        <dbReference type="ARBA" id="ARBA00022475"/>
    </source>
</evidence>
<dbReference type="InterPro" id="IPR035906">
    <property type="entry name" value="MetI-like_sf"/>
</dbReference>
<dbReference type="InterPro" id="IPR011867">
    <property type="entry name" value="ModB_ABC"/>
</dbReference>
<dbReference type="AlphaFoldDB" id="A0A7X3FIM8"/>
<name>A0A7X3FIM8_9BACL</name>
<dbReference type="Pfam" id="PF00528">
    <property type="entry name" value="BPD_transp_1"/>
    <property type="match status" value="1"/>
</dbReference>
<evidence type="ECO:0000313" key="13">
    <source>
        <dbReference type="Proteomes" id="UP000490800"/>
    </source>
</evidence>
<dbReference type="GO" id="GO:0005886">
    <property type="term" value="C:plasma membrane"/>
    <property type="evidence" value="ECO:0007669"/>
    <property type="project" value="UniProtKB-SubCell"/>
</dbReference>
<feature type="transmembrane region" description="Helical" evidence="9">
    <location>
        <begin position="88"/>
        <end position="107"/>
    </location>
</feature>
<dbReference type="PANTHER" id="PTHR30183:SF3">
    <property type="entry name" value="MOLYBDENUM TRANSPORT SYSTEM PERMEASE PROTEIN MODB"/>
    <property type="match status" value="1"/>
</dbReference>
<feature type="domain" description="ABC transmembrane type-1" evidence="11">
    <location>
        <begin position="10"/>
        <end position="214"/>
    </location>
</feature>
<gene>
    <name evidence="12" type="primary">modB</name>
    <name evidence="12" type="ORF">EDM21_12095</name>
</gene>
<keyword evidence="7 9" id="KW-1133">Transmembrane helix</keyword>
<keyword evidence="5 10" id="KW-0500">Molybdenum</keyword>
<evidence type="ECO:0000256" key="10">
    <source>
        <dbReference type="RuleBase" id="RU365097"/>
    </source>
</evidence>
<keyword evidence="13" id="KW-1185">Reference proteome</keyword>
<evidence type="ECO:0000256" key="7">
    <source>
        <dbReference type="ARBA" id="ARBA00022989"/>
    </source>
</evidence>
<feature type="transmembrane region" description="Helical" evidence="9">
    <location>
        <begin position="46"/>
        <end position="68"/>
    </location>
</feature>
<dbReference type="Gene3D" id="1.10.3720.10">
    <property type="entry name" value="MetI-like"/>
    <property type="match status" value="1"/>
</dbReference>
<dbReference type="NCBIfam" id="TIGR02141">
    <property type="entry name" value="modB_ABC"/>
    <property type="match status" value="1"/>
</dbReference>
<feature type="transmembrane region" description="Helical" evidence="9">
    <location>
        <begin position="193"/>
        <end position="214"/>
    </location>
</feature>
<evidence type="ECO:0000256" key="2">
    <source>
        <dbReference type="ARBA" id="ARBA00007069"/>
    </source>
</evidence>
<proteinExistence type="inferred from homology"/>
<keyword evidence="6 9" id="KW-0812">Transmembrane</keyword>
<dbReference type="Proteomes" id="UP000490800">
    <property type="component" value="Unassembled WGS sequence"/>
</dbReference>
<feature type="transmembrane region" description="Helical" evidence="9">
    <location>
        <begin position="147"/>
        <end position="173"/>
    </location>
</feature>
<feature type="transmembrane region" description="Helical" evidence="9">
    <location>
        <begin position="12"/>
        <end position="34"/>
    </location>
</feature>
<dbReference type="GO" id="GO:0015098">
    <property type="term" value="F:molybdate ion transmembrane transporter activity"/>
    <property type="evidence" value="ECO:0007669"/>
    <property type="project" value="UniProtKB-UniRule"/>
</dbReference>
<dbReference type="SUPFAM" id="SSF161098">
    <property type="entry name" value="MetI-like"/>
    <property type="match status" value="1"/>
</dbReference>
<keyword evidence="8 9" id="KW-0472">Membrane</keyword>
<comment type="caution">
    <text evidence="12">The sequence shown here is derived from an EMBL/GenBank/DDBJ whole genome shotgun (WGS) entry which is preliminary data.</text>
</comment>
<dbReference type="RefSeq" id="WP_157335785.1">
    <property type="nucleotide sequence ID" value="NZ_RHLK01000006.1"/>
</dbReference>
<comment type="function">
    <text evidence="10">Part of the binding-protein-dependent transport system for molybdenum; probably responsible for the translocation of the substrate across the membrane.</text>
</comment>
<organism evidence="12 13">
    <name type="scientific">Paenibacillus lutrae</name>
    <dbReference type="NCBI Taxonomy" id="2078573"/>
    <lineage>
        <taxon>Bacteria</taxon>
        <taxon>Bacillati</taxon>
        <taxon>Bacillota</taxon>
        <taxon>Bacilli</taxon>
        <taxon>Bacillales</taxon>
        <taxon>Paenibacillaceae</taxon>
        <taxon>Paenibacillus</taxon>
    </lineage>
</organism>
<comment type="subcellular location">
    <subcellularLocation>
        <location evidence="1 9">Cell membrane</location>
        <topology evidence="1 9">Multi-pass membrane protein</topology>
    </subcellularLocation>
</comment>